<proteinExistence type="predicted"/>
<evidence type="ECO:0000313" key="3">
    <source>
        <dbReference type="EMBL" id="RPB13706.1"/>
    </source>
</evidence>
<organism evidence="3 4">
    <name type="scientific">Morchella conica CCBAS932</name>
    <dbReference type="NCBI Taxonomy" id="1392247"/>
    <lineage>
        <taxon>Eukaryota</taxon>
        <taxon>Fungi</taxon>
        <taxon>Dikarya</taxon>
        <taxon>Ascomycota</taxon>
        <taxon>Pezizomycotina</taxon>
        <taxon>Pezizomycetes</taxon>
        <taxon>Pezizales</taxon>
        <taxon>Morchellaceae</taxon>
        <taxon>Morchella</taxon>
    </lineage>
</organism>
<keyword evidence="2" id="KW-0472">Membrane</keyword>
<accession>A0A3N4KT66</accession>
<dbReference type="Proteomes" id="UP000277580">
    <property type="component" value="Unassembled WGS sequence"/>
</dbReference>
<dbReference type="OrthoDB" id="5327700at2759"/>
<protein>
    <submittedName>
        <fullName evidence="3">Uncharacterized protein</fullName>
    </submittedName>
</protein>
<feature type="compositionally biased region" description="Basic residues" evidence="1">
    <location>
        <begin position="50"/>
        <end position="62"/>
    </location>
</feature>
<keyword evidence="4" id="KW-1185">Reference proteome</keyword>
<evidence type="ECO:0000256" key="1">
    <source>
        <dbReference type="SAM" id="MobiDB-lite"/>
    </source>
</evidence>
<gene>
    <name evidence="3" type="ORF">P167DRAFT_504556</name>
</gene>
<dbReference type="EMBL" id="ML119121">
    <property type="protein sequence ID" value="RPB13706.1"/>
    <property type="molecule type" value="Genomic_DNA"/>
</dbReference>
<evidence type="ECO:0000256" key="2">
    <source>
        <dbReference type="SAM" id="Phobius"/>
    </source>
</evidence>
<name>A0A3N4KT66_9PEZI</name>
<evidence type="ECO:0000313" key="4">
    <source>
        <dbReference type="Proteomes" id="UP000277580"/>
    </source>
</evidence>
<sequence>MPAGRRRHPSSEILIPIALGLTAAIASVGLYLWPDTESNYSSSSDEDRKKLRRRRRHKSSRRRFREYDHITEEDTDDLEEDRRRDEERLRLKGKHTSAVGAVVASAITAEKKVEHAVVDVVEKAKELAFDVLPAKKKPEAVIELKKEASMERPQYVPPPAKKKTVAVVVSERKALEGHDSDSDFEETGLPASLLSHLPYPLDLSMTELNILIYSPHLSTHPLTHFAETQSARLARKDSTSQPVLRRAPSVLASNTSTYNIATSVLPASYPLEHILPFTDPNSITPLLRALAPEIVYIEEPITIPSNGAIVAGLLEGGWVGSVVIVLIGEEDQFAGLIDSDDEEESPVEMRKSKGEGKWWGDNSLEGIRARFGGRVQVVEGWVLTEDWRRRIEERG</sequence>
<feature type="region of interest" description="Disordered" evidence="1">
    <location>
        <begin position="38"/>
        <end position="62"/>
    </location>
</feature>
<keyword evidence="2" id="KW-0812">Transmembrane</keyword>
<dbReference type="InParanoid" id="A0A3N4KT66"/>
<dbReference type="STRING" id="1392247.A0A3N4KT66"/>
<dbReference type="AlphaFoldDB" id="A0A3N4KT66"/>
<feature type="transmembrane region" description="Helical" evidence="2">
    <location>
        <begin position="12"/>
        <end position="33"/>
    </location>
</feature>
<keyword evidence="2" id="KW-1133">Transmembrane helix</keyword>
<reference evidence="3 4" key="1">
    <citation type="journal article" date="2018" name="Nat. Ecol. Evol.">
        <title>Pezizomycetes genomes reveal the molecular basis of ectomycorrhizal truffle lifestyle.</title>
        <authorList>
            <person name="Murat C."/>
            <person name="Payen T."/>
            <person name="Noel B."/>
            <person name="Kuo A."/>
            <person name="Morin E."/>
            <person name="Chen J."/>
            <person name="Kohler A."/>
            <person name="Krizsan K."/>
            <person name="Balestrini R."/>
            <person name="Da Silva C."/>
            <person name="Montanini B."/>
            <person name="Hainaut M."/>
            <person name="Levati E."/>
            <person name="Barry K.W."/>
            <person name="Belfiori B."/>
            <person name="Cichocki N."/>
            <person name="Clum A."/>
            <person name="Dockter R.B."/>
            <person name="Fauchery L."/>
            <person name="Guy J."/>
            <person name="Iotti M."/>
            <person name="Le Tacon F."/>
            <person name="Lindquist E.A."/>
            <person name="Lipzen A."/>
            <person name="Malagnac F."/>
            <person name="Mello A."/>
            <person name="Molinier V."/>
            <person name="Miyauchi S."/>
            <person name="Poulain J."/>
            <person name="Riccioni C."/>
            <person name="Rubini A."/>
            <person name="Sitrit Y."/>
            <person name="Splivallo R."/>
            <person name="Traeger S."/>
            <person name="Wang M."/>
            <person name="Zifcakova L."/>
            <person name="Wipf D."/>
            <person name="Zambonelli A."/>
            <person name="Paolocci F."/>
            <person name="Nowrousian M."/>
            <person name="Ottonello S."/>
            <person name="Baldrian P."/>
            <person name="Spatafora J.W."/>
            <person name="Henrissat B."/>
            <person name="Nagy L.G."/>
            <person name="Aury J.M."/>
            <person name="Wincker P."/>
            <person name="Grigoriev I.V."/>
            <person name="Bonfante P."/>
            <person name="Martin F.M."/>
        </authorList>
    </citation>
    <scope>NUCLEOTIDE SEQUENCE [LARGE SCALE GENOMIC DNA]</scope>
    <source>
        <strain evidence="3 4">CCBAS932</strain>
    </source>
</reference>